<feature type="compositionally biased region" description="Low complexity" evidence="11">
    <location>
        <begin position="1095"/>
        <end position="1108"/>
    </location>
</feature>
<dbReference type="Gene3D" id="3.30.1520.10">
    <property type="entry name" value="Phox-like domain"/>
    <property type="match status" value="1"/>
</dbReference>
<dbReference type="InterPro" id="IPR036871">
    <property type="entry name" value="PX_dom_sf"/>
</dbReference>
<dbReference type="GO" id="GO:0005794">
    <property type="term" value="C:Golgi apparatus"/>
    <property type="evidence" value="ECO:0007669"/>
    <property type="project" value="UniProtKB-SubCell"/>
</dbReference>
<dbReference type="Pfam" id="PF09325">
    <property type="entry name" value="Vps5"/>
    <property type="match status" value="1"/>
</dbReference>
<dbReference type="PROSITE" id="PS50195">
    <property type="entry name" value="PX"/>
    <property type="match status" value="1"/>
</dbReference>
<feature type="compositionally biased region" description="Low complexity" evidence="11">
    <location>
        <begin position="424"/>
        <end position="435"/>
    </location>
</feature>
<evidence type="ECO:0000313" key="13">
    <source>
        <dbReference type="EMBL" id="MBW0516578.1"/>
    </source>
</evidence>
<dbReference type="InterPro" id="IPR001683">
    <property type="entry name" value="PX_dom"/>
</dbReference>
<dbReference type="OrthoDB" id="271164at2759"/>
<dbReference type="GO" id="GO:0042147">
    <property type="term" value="P:retrograde transport, endosome to Golgi"/>
    <property type="evidence" value="ECO:0007669"/>
    <property type="project" value="TreeGrafter"/>
</dbReference>
<comment type="similarity">
    <text evidence="4">Belongs to the sorting nexin family.</text>
</comment>
<feature type="compositionally biased region" description="Low complexity" evidence="11">
    <location>
        <begin position="324"/>
        <end position="334"/>
    </location>
</feature>
<feature type="region of interest" description="Disordered" evidence="11">
    <location>
        <begin position="126"/>
        <end position="150"/>
    </location>
</feature>
<dbReference type="SUPFAM" id="SSF64268">
    <property type="entry name" value="PX domain"/>
    <property type="match status" value="1"/>
</dbReference>
<dbReference type="Pfam" id="PF00787">
    <property type="entry name" value="PX"/>
    <property type="match status" value="1"/>
</dbReference>
<keyword evidence="10" id="KW-0472">Membrane</keyword>
<dbReference type="InterPro" id="IPR015404">
    <property type="entry name" value="Vps5_C"/>
</dbReference>
<feature type="compositionally biased region" description="Low complexity" evidence="11">
    <location>
        <begin position="1"/>
        <end position="31"/>
    </location>
</feature>
<feature type="compositionally biased region" description="Low complexity" evidence="11">
    <location>
        <begin position="656"/>
        <end position="668"/>
    </location>
</feature>
<evidence type="ECO:0000256" key="7">
    <source>
        <dbReference type="ARBA" id="ARBA00022553"/>
    </source>
</evidence>
<feature type="compositionally biased region" description="Low complexity" evidence="11">
    <location>
        <begin position="129"/>
        <end position="150"/>
    </location>
</feature>
<evidence type="ECO:0000256" key="6">
    <source>
        <dbReference type="ARBA" id="ARBA00022490"/>
    </source>
</evidence>
<dbReference type="GO" id="GO:0035091">
    <property type="term" value="F:phosphatidylinositol binding"/>
    <property type="evidence" value="ECO:0007669"/>
    <property type="project" value="InterPro"/>
</dbReference>
<feature type="region of interest" description="Disordered" evidence="11">
    <location>
        <begin position="359"/>
        <end position="397"/>
    </location>
</feature>
<protein>
    <recommendedName>
        <fullName evidence="12">PX domain-containing protein</fullName>
    </recommendedName>
</protein>
<feature type="compositionally biased region" description="Polar residues" evidence="11">
    <location>
        <begin position="678"/>
        <end position="689"/>
    </location>
</feature>
<dbReference type="GO" id="GO:0005768">
    <property type="term" value="C:endosome"/>
    <property type="evidence" value="ECO:0007669"/>
    <property type="project" value="TreeGrafter"/>
</dbReference>
<comment type="subcellular location">
    <subcellularLocation>
        <location evidence="2">Cytoplasm</location>
    </subcellularLocation>
    <subcellularLocation>
        <location evidence="3">Golgi apparatus</location>
    </subcellularLocation>
    <subcellularLocation>
        <location evidence="1">Membrane</location>
        <topology evidence="1">Peripheral membrane protein</topology>
        <orientation evidence="1">Cytoplasmic side</orientation>
    </subcellularLocation>
</comment>
<feature type="compositionally biased region" description="Polar residues" evidence="11">
    <location>
        <begin position="60"/>
        <end position="70"/>
    </location>
</feature>
<dbReference type="GO" id="GO:0045053">
    <property type="term" value="P:protein retention in Golgi apparatus"/>
    <property type="evidence" value="ECO:0007669"/>
    <property type="project" value="TreeGrafter"/>
</dbReference>
<feature type="compositionally biased region" description="Polar residues" evidence="11">
    <location>
        <begin position="369"/>
        <end position="381"/>
    </location>
</feature>
<evidence type="ECO:0000256" key="11">
    <source>
        <dbReference type="SAM" id="MobiDB-lite"/>
    </source>
</evidence>
<organism evidence="13 14">
    <name type="scientific">Austropuccinia psidii MF-1</name>
    <dbReference type="NCBI Taxonomy" id="1389203"/>
    <lineage>
        <taxon>Eukaryota</taxon>
        <taxon>Fungi</taxon>
        <taxon>Dikarya</taxon>
        <taxon>Basidiomycota</taxon>
        <taxon>Pucciniomycotina</taxon>
        <taxon>Pucciniomycetes</taxon>
        <taxon>Pucciniales</taxon>
        <taxon>Sphaerophragmiaceae</taxon>
        <taxon>Austropuccinia</taxon>
    </lineage>
</organism>
<proteinExistence type="inferred from homology"/>
<feature type="region of interest" description="Disordered" evidence="11">
    <location>
        <begin position="1074"/>
        <end position="1111"/>
    </location>
</feature>
<evidence type="ECO:0000256" key="4">
    <source>
        <dbReference type="ARBA" id="ARBA00010883"/>
    </source>
</evidence>
<dbReference type="GO" id="GO:0015031">
    <property type="term" value="P:protein transport"/>
    <property type="evidence" value="ECO:0007669"/>
    <property type="project" value="UniProtKB-KW"/>
</dbReference>
<evidence type="ECO:0000256" key="10">
    <source>
        <dbReference type="ARBA" id="ARBA00023136"/>
    </source>
</evidence>
<feature type="region of interest" description="Disordered" evidence="11">
    <location>
        <begin position="316"/>
        <end position="345"/>
    </location>
</feature>
<keyword evidence="7" id="KW-0597">Phosphoprotein</keyword>
<keyword evidence="5" id="KW-0813">Transport</keyword>
<feature type="compositionally biased region" description="Polar residues" evidence="11">
    <location>
        <begin position="512"/>
        <end position="541"/>
    </location>
</feature>
<dbReference type="SMART" id="SM00312">
    <property type="entry name" value="PX"/>
    <property type="match status" value="1"/>
</dbReference>
<evidence type="ECO:0000256" key="9">
    <source>
        <dbReference type="ARBA" id="ARBA00023034"/>
    </source>
</evidence>
<feature type="compositionally biased region" description="Polar residues" evidence="11">
    <location>
        <begin position="287"/>
        <end position="300"/>
    </location>
</feature>
<evidence type="ECO:0000256" key="1">
    <source>
        <dbReference type="ARBA" id="ARBA00004287"/>
    </source>
</evidence>
<gene>
    <name evidence="13" type="ORF">O181_056293</name>
</gene>
<dbReference type="InterPro" id="IPR027267">
    <property type="entry name" value="AH/BAR_dom_sf"/>
</dbReference>
<feature type="compositionally biased region" description="Low complexity" evidence="11">
    <location>
        <begin position="611"/>
        <end position="631"/>
    </location>
</feature>
<feature type="compositionally biased region" description="Low complexity" evidence="11">
    <location>
        <begin position="238"/>
        <end position="264"/>
    </location>
</feature>
<feature type="compositionally biased region" description="Basic and acidic residues" evidence="11">
    <location>
        <begin position="222"/>
        <end position="237"/>
    </location>
</feature>
<feature type="compositionally biased region" description="Polar residues" evidence="11">
    <location>
        <begin position="1075"/>
        <end position="1087"/>
    </location>
</feature>
<comment type="caution">
    <text evidence="13">The sequence shown here is derived from an EMBL/GenBank/DDBJ whole genome shotgun (WGS) entry which is preliminary data.</text>
</comment>
<dbReference type="GO" id="GO:0005829">
    <property type="term" value="C:cytosol"/>
    <property type="evidence" value="ECO:0007669"/>
    <property type="project" value="GOC"/>
</dbReference>
<feature type="compositionally biased region" description="Polar residues" evidence="11">
    <location>
        <begin position="599"/>
        <end position="610"/>
    </location>
</feature>
<feature type="region of interest" description="Disordered" evidence="11">
    <location>
        <begin position="411"/>
        <end position="436"/>
    </location>
</feature>
<evidence type="ECO:0000256" key="3">
    <source>
        <dbReference type="ARBA" id="ARBA00004555"/>
    </source>
</evidence>
<feature type="region of interest" description="Disordered" evidence="11">
    <location>
        <begin position="579"/>
        <end position="689"/>
    </location>
</feature>
<feature type="compositionally biased region" description="Low complexity" evidence="11">
    <location>
        <begin position="271"/>
        <end position="286"/>
    </location>
</feature>
<keyword evidence="14" id="KW-1185">Reference proteome</keyword>
<dbReference type="PANTHER" id="PTHR10555:SF170">
    <property type="entry name" value="FI18122P1"/>
    <property type="match status" value="1"/>
</dbReference>
<feature type="region of interest" description="Disordered" evidence="11">
    <location>
        <begin position="1"/>
        <end position="70"/>
    </location>
</feature>
<dbReference type="Gene3D" id="1.20.1270.60">
    <property type="entry name" value="Arfaptin homology (AH) domain/BAR domain"/>
    <property type="match status" value="1"/>
</dbReference>
<feature type="compositionally biased region" description="Polar residues" evidence="11">
    <location>
        <begin position="1142"/>
        <end position="1157"/>
    </location>
</feature>
<feature type="compositionally biased region" description="Low complexity" evidence="11">
    <location>
        <begin position="382"/>
        <end position="394"/>
    </location>
</feature>
<keyword evidence="8" id="KW-0653">Protein transport</keyword>
<accession>A0A9Q3HTA7</accession>
<evidence type="ECO:0000256" key="2">
    <source>
        <dbReference type="ARBA" id="ARBA00004496"/>
    </source>
</evidence>
<feature type="domain" description="PX" evidence="12">
    <location>
        <begin position="702"/>
        <end position="822"/>
    </location>
</feature>
<name>A0A9Q3HTA7_9BASI</name>
<evidence type="ECO:0000256" key="5">
    <source>
        <dbReference type="ARBA" id="ARBA00022448"/>
    </source>
</evidence>
<feature type="compositionally biased region" description="Low complexity" evidence="11">
    <location>
        <begin position="185"/>
        <end position="218"/>
    </location>
</feature>
<sequence length="1172" mass="129850">MINHQSSTSHHSSLNSSSSSSLSSSSSKLSNPNTQKIDQLIKSNEASSSSYLTQEDDPNKTSISFYSPTIDPPTSKTNYSNFNEFNYLNHSTIENENPFADLKSNSTFNFNNDFLDTSNLFPSSSIPTQSNFSSNQFQNDPSSSSSSEFNLTNKFSTSSSNLNSMLDQDVGFDGKPLEISINDPFSSFDSNQSNHFNHHSNSPIESSLNNLMIDNNNDNDNDNDHINNNNHDDDDLHQQISFSSSHQSFDQSVISPSSQSPSSPNTTFRGVSKSSQSQSVNYSNHSIQSNHQDQKSSIIPNSPIFKPFGVTATLTSSNDDNFDQDFTQSTTSSTLRPTLPDILGGGNIGNSLLSIDSRSTMPAFKKSPQKSFKTPKSSSEKNSTTHQSNQSSSQPVVEVTKPYRPLGLKIAQPKPILVTPPQPTQSSSSSFTDSSKLNLHSNDLAISPKTTLTFPQSQLATSNHLADPNLPKDDGIQQQSNLSINHLDTSYQALTESSDPSPVSEAQDLKGPTTSTSPTLQHEATVDQPVSPTISNLNTSEPQISTTIIEPIENIKTVDASLTSLPLDDSQSTYHATLTKQDRDEPKESQAQPMPVISHPSQTEPQNQSVLNSSTLSTTIISPSTSTPASNQRAQRTESESEDERPLSSVREGLVQQQQQEIYQQQQHRQYHADSTTHPRSVSLPSQMPLSPSCSLLQPAGPLYKCSVGDPQKIGMINDIHTVYTVRTVATNPNTSGPLKASSTVLRRFRDFVWLFEALTSNNPGIIVPPIPDKNLRHRFQEGFIAARRVALEIFLQKTVNHPMLISDPDLKLFLESDSFSLEIKHRKHDSTHQPGWLANIAGPRFTETDDFFDNRKIALDSLESQLKALHSSLTAASKTRRAMSQSLSELSQALSTLSTCDLSKPIRNTLDKLATLHRQCHNWSEEQSKSELEGLTATIEAYSRLTNSVRLTFVGRIKSWEKWQFSLNHMRKVQLNHEKTKRSAANEHSTALMYSLAELEEAERREHDARNEFADVSKLIKAEMERFNKEKVEDFKESICAYVDGLTQRQRQIVKVWQEYYQLLQALSRHNAEANVTSKQSGSSEAIKSDKIASPSSEVPSSQPPLQHQDDQQLLKSLTELQTNSINNGISNELHSVDDTTSAWASESDNRQTVLKSNLAHDGQTISRRDS</sequence>
<feature type="region of interest" description="Disordered" evidence="11">
    <location>
        <begin position="1142"/>
        <end position="1172"/>
    </location>
</feature>
<dbReference type="AlphaFoldDB" id="A0A9Q3HTA7"/>
<dbReference type="PANTHER" id="PTHR10555">
    <property type="entry name" value="SORTING NEXIN"/>
    <property type="match status" value="1"/>
</dbReference>
<feature type="compositionally biased region" description="Polar residues" evidence="11">
    <location>
        <begin position="32"/>
        <end position="53"/>
    </location>
</feature>
<feature type="region of interest" description="Disordered" evidence="11">
    <location>
        <begin position="183"/>
        <end position="302"/>
    </location>
</feature>
<dbReference type="Proteomes" id="UP000765509">
    <property type="component" value="Unassembled WGS sequence"/>
</dbReference>
<dbReference type="FunFam" id="1.20.1270.60:FF:000022">
    <property type="entry name" value="Sorting nexin 3 protein"/>
    <property type="match status" value="1"/>
</dbReference>
<evidence type="ECO:0000256" key="8">
    <source>
        <dbReference type="ARBA" id="ARBA00022927"/>
    </source>
</evidence>
<evidence type="ECO:0000313" key="14">
    <source>
        <dbReference type="Proteomes" id="UP000765509"/>
    </source>
</evidence>
<reference evidence="13" key="1">
    <citation type="submission" date="2021-03" db="EMBL/GenBank/DDBJ databases">
        <title>Draft genome sequence of rust myrtle Austropuccinia psidii MF-1, a brazilian biotype.</title>
        <authorList>
            <person name="Quecine M.C."/>
            <person name="Pachon D.M.R."/>
            <person name="Bonatelli M.L."/>
            <person name="Correr F.H."/>
            <person name="Franceschini L.M."/>
            <person name="Leite T.F."/>
            <person name="Margarido G.R.A."/>
            <person name="Almeida C.A."/>
            <person name="Ferrarezi J.A."/>
            <person name="Labate C.A."/>
        </authorList>
    </citation>
    <scope>NUCLEOTIDE SEQUENCE</scope>
    <source>
        <strain evidence="13">MF-1</strain>
    </source>
</reference>
<dbReference type="EMBL" id="AVOT02025350">
    <property type="protein sequence ID" value="MBW0516578.1"/>
    <property type="molecule type" value="Genomic_DNA"/>
</dbReference>
<evidence type="ECO:0000259" key="12">
    <source>
        <dbReference type="PROSITE" id="PS50195"/>
    </source>
</evidence>
<dbReference type="GO" id="GO:0030904">
    <property type="term" value="C:retromer complex"/>
    <property type="evidence" value="ECO:0007669"/>
    <property type="project" value="UniProtKB-ARBA"/>
</dbReference>
<keyword evidence="6" id="KW-0963">Cytoplasm</keyword>
<dbReference type="SUPFAM" id="SSF103657">
    <property type="entry name" value="BAR/IMD domain-like"/>
    <property type="match status" value="1"/>
</dbReference>
<feature type="region of interest" description="Disordered" evidence="11">
    <location>
        <begin position="493"/>
        <end position="541"/>
    </location>
</feature>
<keyword evidence="9" id="KW-0333">Golgi apparatus</keyword>